<reference evidence="1 2" key="1">
    <citation type="submission" date="2019-12" db="EMBL/GenBank/DDBJ databases">
        <title>Nesterenkonia muleiensis sp. nov., a novel actinobacterium isolated from sap of Populus euphratica.</title>
        <authorList>
            <person name="Wang R."/>
        </authorList>
    </citation>
    <scope>NUCLEOTIDE SEQUENCE [LARGE SCALE GENOMIC DNA]</scope>
    <source>
        <strain evidence="1 2">F10</strain>
    </source>
</reference>
<protein>
    <submittedName>
        <fullName evidence="1">Uncharacterized protein</fullName>
    </submittedName>
</protein>
<dbReference type="RefSeq" id="WP_157323230.1">
    <property type="nucleotide sequence ID" value="NZ_BMFX01000011.1"/>
</dbReference>
<dbReference type="AlphaFoldDB" id="A0A7K1UIS5"/>
<dbReference type="Proteomes" id="UP000460157">
    <property type="component" value="Unassembled WGS sequence"/>
</dbReference>
<sequence length="292" mass="32735">MSEPDYLVTVTDVAHHASSAVDDYVEARVDPSLDSGFGTPQSETAYDRFTEAMESLTDACSALGVTVPPAEEENILQRSTVRVFRASEQMGINCMIRDDEEPQPLESFEEAWEQHTVEERELCRWYSPNDPDEPSLSFNEYELTEVEQEAIDLAGYEDVSSIRTLYVICAQSYEDRSSSDDWVQVQAAEVLGAFVLCPEHPDREIVESAVSHWIPWIEAEARGDVYTGGTYRVNDDIPPGTYVAESVEGFNGCYWERLDTNGNIIANHFQNSGFRTQVTISSSDYSFHSSGC</sequence>
<proteinExistence type="predicted"/>
<evidence type="ECO:0000313" key="1">
    <source>
        <dbReference type="EMBL" id="MVT26369.1"/>
    </source>
</evidence>
<organism evidence="1 2">
    <name type="scientific">Nesterenkonia alkaliphila</name>
    <dbReference type="NCBI Taxonomy" id="1463631"/>
    <lineage>
        <taxon>Bacteria</taxon>
        <taxon>Bacillati</taxon>
        <taxon>Actinomycetota</taxon>
        <taxon>Actinomycetes</taxon>
        <taxon>Micrococcales</taxon>
        <taxon>Micrococcaceae</taxon>
        <taxon>Nesterenkonia</taxon>
    </lineage>
</organism>
<dbReference type="OrthoDB" id="166978at2"/>
<comment type="caution">
    <text evidence="1">The sequence shown here is derived from an EMBL/GenBank/DDBJ whole genome shotgun (WGS) entry which is preliminary data.</text>
</comment>
<dbReference type="EMBL" id="WRPM01000059">
    <property type="protein sequence ID" value="MVT26369.1"/>
    <property type="molecule type" value="Genomic_DNA"/>
</dbReference>
<evidence type="ECO:0000313" key="2">
    <source>
        <dbReference type="Proteomes" id="UP000460157"/>
    </source>
</evidence>
<keyword evidence="2" id="KW-1185">Reference proteome</keyword>
<gene>
    <name evidence="1" type="ORF">GNZ21_08375</name>
</gene>
<name>A0A7K1UIS5_9MICC</name>
<accession>A0A7K1UIS5</accession>